<dbReference type="GO" id="GO:0005886">
    <property type="term" value="C:plasma membrane"/>
    <property type="evidence" value="ECO:0007669"/>
    <property type="project" value="UniProtKB-SubCell"/>
</dbReference>
<feature type="domain" description="DUF202" evidence="7">
    <location>
        <begin position="39"/>
        <end position="105"/>
    </location>
</feature>
<dbReference type="Pfam" id="PF02656">
    <property type="entry name" value="DUF202"/>
    <property type="match status" value="1"/>
</dbReference>
<comment type="caution">
    <text evidence="8">The sequence shown here is derived from an EMBL/GenBank/DDBJ whole genome shotgun (WGS) entry which is preliminary data.</text>
</comment>
<evidence type="ECO:0000313" key="9">
    <source>
        <dbReference type="Proteomes" id="UP000317638"/>
    </source>
</evidence>
<evidence type="ECO:0000256" key="3">
    <source>
        <dbReference type="ARBA" id="ARBA00022692"/>
    </source>
</evidence>
<dbReference type="Proteomes" id="UP000317638">
    <property type="component" value="Unassembled WGS sequence"/>
</dbReference>
<feature type="transmembrane region" description="Helical" evidence="6">
    <location>
        <begin position="78"/>
        <end position="97"/>
    </location>
</feature>
<evidence type="ECO:0000256" key="1">
    <source>
        <dbReference type="ARBA" id="ARBA00004651"/>
    </source>
</evidence>
<dbReference type="AlphaFoldDB" id="A0A553K1J4"/>
<evidence type="ECO:0000256" key="6">
    <source>
        <dbReference type="SAM" id="Phobius"/>
    </source>
</evidence>
<dbReference type="PANTHER" id="PTHR34187">
    <property type="entry name" value="FGR18P"/>
    <property type="match status" value="1"/>
</dbReference>
<dbReference type="EMBL" id="VKKG01000002">
    <property type="protein sequence ID" value="TRY18571.1"/>
    <property type="molecule type" value="Genomic_DNA"/>
</dbReference>
<evidence type="ECO:0000256" key="4">
    <source>
        <dbReference type="ARBA" id="ARBA00022989"/>
    </source>
</evidence>
<accession>A0A553K1J4</accession>
<evidence type="ECO:0000256" key="5">
    <source>
        <dbReference type="ARBA" id="ARBA00023136"/>
    </source>
</evidence>
<organism evidence="8 9">
    <name type="scientific">Tessaracoccus rhinocerotis</name>
    <dbReference type="NCBI Taxonomy" id="1689449"/>
    <lineage>
        <taxon>Bacteria</taxon>
        <taxon>Bacillati</taxon>
        <taxon>Actinomycetota</taxon>
        <taxon>Actinomycetes</taxon>
        <taxon>Propionibacteriales</taxon>
        <taxon>Propionibacteriaceae</taxon>
        <taxon>Tessaracoccus</taxon>
    </lineage>
</organism>
<keyword evidence="3 6" id="KW-0812">Transmembrane</keyword>
<dbReference type="PANTHER" id="PTHR34187:SF2">
    <property type="entry name" value="DUF202 DOMAIN-CONTAINING PROTEIN"/>
    <property type="match status" value="1"/>
</dbReference>
<dbReference type="InterPro" id="IPR052053">
    <property type="entry name" value="IM_YidH-like"/>
</dbReference>
<keyword evidence="2" id="KW-1003">Cell membrane</keyword>
<evidence type="ECO:0000313" key="8">
    <source>
        <dbReference type="EMBL" id="TRY18571.1"/>
    </source>
</evidence>
<dbReference type="InterPro" id="IPR003807">
    <property type="entry name" value="DUF202"/>
</dbReference>
<gene>
    <name evidence="8" type="ORF">FOJ82_05430</name>
</gene>
<evidence type="ECO:0000256" key="2">
    <source>
        <dbReference type="ARBA" id="ARBA00022475"/>
    </source>
</evidence>
<name>A0A553K1J4_9ACTN</name>
<feature type="transmembrane region" description="Helical" evidence="6">
    <location>
        <begin position="48"/>
        <end position="71"/>
    </location>
</feature>
<sequence>MCESCGGAGGRPSTTEEWSVARQRFPQSVYSHGEEPDARFTLANERTFLAWIRTALALMAGGVALEALGLGLQPDLQLAASVVLMLTGILAPVQAWFGWARNERALRNNTPLPNPMLALPVVVAVAVAGGLVMLGLVLR</sequence>
<protein>
    <submittedName>
        <fullName evidence="8">DUF202 domain-containing protein</fullName>
    </submittedName>
</protein>
<reference evidence="8 9" key="1">
    <citation type="submission" date="2019-07" db="EMBL/GenBank/DDBJ databases">
        <authorList>
            <person name="Zhou L.-Y."/>
        </authorList>
    </citation>
    <scope>NUCLEOTIDE SEQUENCE [LARGE SCALE GENOMIC DNA]</scope>
    <source>
        <strain evidence="8 9">YIM 101269</strain>
    </source>
</reference>
<feature type="transmembrane region" description="Helical" evidence="6">
    <location>
        <begin position="117"/>
        <end position="138"/>
    </location>
</feature>
<keyword evidence="5 6" id="KW-0472">Membrane</keyword>
<proteinExistence type="predicted"/>
<comment type="subcellular location">
    <subcellularLocation>
        <location evidence="1">Cell membrane</location>
        <topology evidence="1">Multi-pass membrane protein</topology>
    </subcellularLocation>
</comment>
<keyword evidence="9" id="KW-1185">Reference proteome</keyword>
<evidence type="ECO:0000259" key="7">
    <source>
        <dbReference type="Pfam" id="PF02656"/>
    </source>
</evidence>
<dbReference type="OrthoDB" id="582337at2"/>
<keyword evidence="4 6" id="KW-1133">Transmembrane helix</keyword>